<keyword evidence="2 8" id="KW-0489">Methyltransferase</keyword>
<dbReference type="InterPro" id="IPR003754">
    <property type="entry name" value="4pyrrol_synth_uPrphyn_synth"/>
</dbReference>
<organism evidence="8 9">
    <name type="scientific">Hungatella hathewayi</name>
    <dbReference type="NCBI Taxonomy" id="154046"/>
    <lineage>
        <taxon>Bacteria</taxon>
        <taxon>Bacillati</taxon>
        <taxon>Bacillota</taxon>
        <taxon>Clostridia</taxon>
        <taxon>Lachnospirales</taxon>
        <taxon>Lachnospiraceae</taxon>
        <taxon>Hungatella</taxon>
    </lineage>
</organism>
<proteinExistence type="predicted"/>
<feature type="domain" description="Tetrapyrrole biosynthesis uroporphyrinogen III synthase" evidence="7">
    <location>
        <begin position="268"/>
        <end position="494"/>
    </location>
</feature>
<dbReference type="GO" id="GO:0032259">
    <property type="term" value="P:methylation"/>
    <property type="evidence" value="ECO:0007669"/>
    <property type="project" value="UniProtKB-KW"/>
</dbReference>
<evidence type="ECO:0000256" key="5">
    <source>
        <dbReference type="ARBA" id="ARBA00023244"/>
    </source>
</evidence>
<dbReference type="AlphaFoldDB" id="A0A174FJ10"/>
<evidence type="ECO:0000313" key="8">
    <source>
        <dbReference type="EMBL" id="CUO48806.1"/>
    </source>
</evidence>
<dbReference type="Gene3D" id="3.40.1010.10">
    <property type="entry name" value="Cobalt-precorrin-4 Transmethylase, Domain 1"/>
    <property type="match status" value="1"/>
</dbReference>
<keyword evidence="4" id="KW-0949">S-adenosyl-L-methionine</keyword>
<keyword evidence="3 8" id="KW-0808">Transferase</keyword>
<dbReference type="InterPro" id="IPR014776">
    <property type="entry name" value="4pyrrole_Mease_sub2"/>
</dbReference>
<dbReference type="EMBL" id="CYZE01000007">
    <property type="protein sequence ID" value="CUO48806.1"/>
    <property type="molecule type" value="Genomic_DNA"/>
</dbReference>
<dbReference type="FunFam" id="3.30.950.10:FF:000001">
    <property type="entry name" value="Siroheme synthase"/>
    <property type="match status" value="1"/>
</dbReference>
<dbReference type="Pfam" id="PF02602">
    <property type="entry name" value="HEM4"/>
    <property type="match status" value="1"/>
</dbReference>
<dbReference type="InterPro" id="IPR035996">
    <property type="entry name" value="4pyrrol_Methylase_sf"/>
</dbReference>
<sequence length="506" mass="54730">MKETGKVFLVGAGPGDPGLITEKGLKRLRECDVVVYDHLASERFLDEVPEESQRIYVGKKAGCHYMKQEDINQLLVDLAREGKNVVRLKGGDPFVFGRGGEEVMAVSREGIPFEVVSGVTSAVAALASAGIPVTHRAVSRSFHIMTGHTMTEAGKLPLDFSEFAKLSGTLIFLMGLSHLPLIVKGLMENGKPGSTPAAVIEKGTLPGQRVVRGTLDTMEQRVAEEGIGTPAIIVVGEVTALDFASTYHEPLEGARVAVTGTDLLAAKLRKSLEEAGAYTECVLSMELESHRSGEAMKTAYERLADYGWIVFTSANAVREFFLGLLESGRDNRRLGHVKFAAVGKGTAKELLRYGFTTDYTPEEYCAAALAEGLKSVVKEGERLLIPRSFKGSPELVEILDSAGIVYDDIVLYDVAERRKGAKEMAESLKKADYLTFASGSGVDAFFENAGEDVTALLDGIRVVCIGDITARKLEEHGRKADVTAARFTVEGMTEAISRDWNRGSEN</sequence>
<evidence type="ECO:0000313" key="9">
    <source>
        <dbReference type="Proteomes" id="UP000095651"/>
    </source>
</evidence>
<evidence type="ECO:0000256" key="3">
    <source>
        <dbReference type="ARBA" id="ARBA00022679"/>
    </source>
</evidence>
<reference evidence="8 9" key="1">
    <citation type="submission" date="2015-09" db="EMBL/GenBank/DDBJ databases">
        <authorList>
            <consortium name="Pathogen Informatics"/>
        </authorList>
    </citation>
    <scope>NUCLEOTIDE SEQUENCE [LARGE SCALE GENOMIC DNA]</scope>
    <source>
        <strain evidence="8 9">2789STDY5608850</strain>
    </source>
</reference>
<dbReference type="GO" id="GO:0004851">
    <property type="term" value="F:uroporphyrin-III C-methyltransferase activity"/>
    <property type="evidence" value="ECO:0007669"/>
    <property type="project" value="UniProtKB-EC"/>
</dbReference>
<evidence type="ECO:0000256" key="1">
    <source>
        <dbReference type="ARBA" id="ARBA00012162"/>
    </source>
</evidence>
<dbReference type="NCBIfam" id="NF004790">
    <property type="entry name" value="PRK06136.1"/>
    <property type="match status" value="1"/>
</dbReference>
<keyword evidence="5" id="KW-0627">Porphyrin biosynthesis</keyword>
<dbReference type="CDD" id="cd11642">
    <property type="entry name" value="SUMT"/>
    <property type="match status" value="1"/>
</dbReference>
<protein>
    <recommendedName>
        <fullName evidence="1">uroporphyrinogen-III C-methyltransferase</fullName>
        <ecNumber evidence="1">2.1.1.107</ecNumber>
    </recommendedName>
</protein>
<dbReference type="Gene3D" id="3.30.950.10">
    <property type="entry name" value="Methyltransferase, Cobalt-precorrin-4 Transmethylase, Domain 2"/>
    <property type="match status" value="1"/>
</dbReference>
<dbReference type="EC" id="2.1.1.107" evidence="1"/>
<name>A0A174FJ10_9FIRM</name>
<dbReference type="SUPFAM" id="SSF53790">
    <property type="entry name" value="Tetrapyrrole methylase"/>
    <property type="match status" value="1"/>
</dbReference>
<dbReference type="InterPro" id="IPR014777">
    <property type="entry name" value="4pyrrole_Mease_sub1"/>
</dbReference>
<dbReference type="Pfam" id="PF00590">
    <property type="entry name" value="TP_methylase"/>
    <property type="match status" value="1"/>
</dbReference>
<dbReference type="GO" id="GO:0019354">
    <property type="term" value="P:siroheme biosynthetic process"/>
    <property type="evidence" value="ECO:0007669"/>
    <property type="project" value="InterPro"/>
</dbReference>
<dbReference type="RefSeq" id="WP_055656291.1">
    <property type="nucleotide sequence ID" value="NZ_CABIXC010000007.1"/>
</dbReference>
<dbReference type="Gene3D" id="3.40.50.10090">
    <property type="match status" value="2"/>
</dbReference>
<evidence type="ECO:0000256" key="2">
    <source>
        <dbReference type="ARBA" id="ARBA00022603"/>
    </source>
</evidence>
<evidence type="ECO:0000259" key="7">
    <source>
        <dbReference type="Pfam" id="PF02602"/>
    </source>
</evidence>
<feature type="domain" description="Tetrapyrrole methylase" evidence="6">
    <location>
        <begin position="6"/>
        <end position="218"/>
    </location>
</feature>
<dbReference type="GO" id="GO:0004852">
    <property type="term" value="F:uroporphyrinogen-III synthase activity"/>
    <property type="evidence" value="ECO:0007669"/>
    <property type="project" value="InterPro"/>
</dbReference>
<evidence type="ECO:0000259" key="6">
    <source>
        <dbReference type="Pfam" id="PF00590"/>
    </source>
</evidence>
<dbReference type="InterPro" id="IPR006366">
    <property type="entry name" value="CobA/CysG_C"/>
</dbReference>
<dbReference type="SUPFAM" id="SSF69618">
    <property type="entry name" value="HemD-like"/>
    <property type="match status" value="1"/>
</dbReference>
<dbReference type="InterPro" id="IPR036108">
    <property type="entry name" value="4pyrrol_syn_uPrphyn_synt_sf"/>
</dbReference>
<dbReference type="FunFam" id="3.40.1010.10:FF:000001">
    <property type="entry name" value="Siroheme synthase"/>
    <property type="match status" value="1"/>
</dbReference>
<dbReference type="PANTHER" id="PTHR45790:SF3">
    <property type="entry name" value="S-ADENOSYL-L-METHIONINE-DEPENDENT UROPORPHYRINOGEN III METHYLTRANSFERASE, CHLOROPLASTIC"/>
    <property type="match status" value="1"/>
</dbReference>
<dbReference type="PANTHER" id="PTHR45790">
    <property type="entry name" value="SIROHEME SYNTHASE-RELATED"/>
    <property type="match status" value="1"/>
</dbReference>
<evidence type="ECO:0000256" key="4">
    <source>
        <dbReference type="ARBA" id="ARBA00022691"/>
    </source>
</evidence>
<dbReference type="CDD" id="cd06578">
    <property type="entry name" value="HemD"/>
    <property type="match status" value="1"/>
</dbReference>
<accession>A0A174FJ10</accession>
<dbReference type="InterPro" id="IPR000878">
    <property type="entry name" value="4pyrrol_Mease"/>
</dbReference>
<dbReference type="Proteomes" id="UP000095651">
    <property type="component" value="Unassembled WGS sequence"/>
</dbReference>
<dbReference type="InterPro" id="IPR050161">
    <property type="entry name" value="Siro_Cobalamin_biosynth"/>
</dbReference>
<gene>
    <name evidence="8" type="primary">cysG_1</name>
    <name evidence="8" type="ORF">ERS852407_02969</name>
</gene>
<dbReference type="NCBIfam" id="TIGR01469">
    <property type="entry name" value="cobA_cysG_Cterm"/>
    <property type="match status" value="1"/>
</dbReference>